<sequence>MRVPKFAKVLLLSTAILTAAAPAYAERNITPLSNTLTATFNVTSNFTLQWTDGVGVLPSAELPEITAGTGEVKDLNMKATVSRPYDYQVLFVISRTDGTAISETDAVLEDDSVTPADEIDGNISGLDNKLHIYSRGRSITDTDDLHFGVKFLTAGQYKIEAFAVEEPM</sequence>
<dbReference type="Proteomes" id="UP000564644">
    <property type="component" value="Unassembled WGS sequence"/>
</dbReference>
<evidence type="ECO:0000256" key="1">
    <source>
        <dbReference type="SAM" id="SignalP"/>
    </source>
</evidence>
<name>A0A7X0SJN0_9BACL</name>
<evidence type="ECO:0000313" key="3">
    <source>
        <dbReference type="Proteomes" id="UP000564644"/>
    </source>
</evidence>
<proteinExistence type="predicted"/>
<organism evidence="2 3">
    <name type="scientific">Cohnella zeiphila</name>
    <dbReference type="NCBI Taxonomy" id="2761120"/>
    <lineage>
        <taxon>Bacteria</taxon>
        <taxon>Bacillati</taxon>
        <taxon>Bacillota</taxon>
        <taxon>Bacilli</taxon>
        <taxon>Bacillales</taxon>
        <taxon>Paenibacillaceae</taxon>
        <taxon>Cohnella</taxon>
    </lineage>
</organism>
<feature type="chain" id="PRO_5031514561" evidence="1">
    <location>
        <begin position="26"/>
        <end position="168"/>
    </location>
</feature>
<feature type="signal peptide" evidence="1">
    <location>
        <begin position="1"/>
        <end position="25"/>
    </location>
</feature>
<gene>
    <name evidence="2" type="ORF">H7C18_09685</name>
</gene>
<keyword evidence="3" id="KW-1185">Reference proteome</keyword>
<keyword evidence="1" id="KW-0732">Signal</keyword>
<dbReference type="EMBL" id="JACJVO010000009">
    <property type="protein sequence ID" value="MBB6731176.1"/>
    <property type="molecule type" value="Genomic_DNA"/>
</dbReference>
<reference evidence="2 3" key="1">
    <citation type="submission" date="2020-08" db="EMBL/GenBank/DDBJ databases">
        <title>Cohnella phylogeny.</title>
        <authorList>
            <person name="Dunlap C."/>
        </authorList>
    </citation>
    <scope>NUCLEOTIDE SEQUENCE [LARGE SCALE GENOMIC DNA]</scope>
    <source>
        <strain evidence="2 3">CBP 2801</strain>
    </source>
</reference>
<dbReference type="RefSeq" id="WP_185128811.1">
    <property type="nucleotide sequence ID" value="NZ_JACJVO010000009.1"/>
</dbReference>
<dbReference type="AlphaFoldDB" id="A0A7X0SJN0"/>
<comment type="caution">
    <text evidence="2">The sequence shown here is derived from an EMBL/GenBank/DDBJ whole genome shotgun (WGS) entry which is preliminary data.</text>
</comment>
<protein>
    <submittedName>
        <fullName evidence="2">Uncharacterized protein</fullName>
    </submittedName>
</protein>
<accession>A0A7X0SJN0</accession>
<evidence type="ECO:0000313" key="2">
    <source>
        <dbReference type="EMBL" id="MBB6731176.1"/>
    </source>
</evidence>